<dbReference type="InterPro" id="IPR010982">
    <property type="entry name" value="Lambda_DNA-bd_dom_sf"/>
</dbReference>
<dbReference type="Proteomes" id="UP001310022">
    <property type="component" value="Unassembled WGS sequence"/>
</dbReference>
<dbReference type="EMBL" id="BQKE01000004">
    <property type="protein sequence ID" value="GJM64080.1"/>
    <property type="molecule type" value="Genomic_DNA"/>
</dbReference>
<protein>
    <submittedName>
        <fullName evidence="5">LacI family transcriptional regulator</fullName>
    </submittedName>
</protein>
<evidence type="ECO:0000313" key="6">
    <source>
        <dbReference type="Proteomes" id="UP001310022"/>
    </source>
</evidence>
<feature type="domain" description="HTH lacI-type" evidence="4">
    <location>
        <begin position="11"/>
        <end position="60"/>
    </location>
</feature>
<gene>
    <name evidence="5" type="ORF">PEDI_46320</name>
</gene>
<keyword evidence="1" id="KW-0805">Transcription regulation</keyword>
<keyword evidence="3" id="KW-0804">Transcription</keyword>
<dbReference type="InterPro" id="IPR000843">
    <property type="entry name" value="HTH_LacI"/>
</dbReference>
<dbReference type="Pfam" id="PF00356">
    <property type="entry name" value="LacI"/>
    <property type="match status" value="1"/>
</dbReference>
<dbReference type="SUPFAM" id="SSF47413">
    <property type="entry name" value="lambda repressor-like DNA-binding domains"/>
    <property type="match status" value="1"/>
</dbReference>
<organism evidence="5 6">
    <name type="scientific">Persicobacter diffluens</name>
    <dbReference type="NCBI Taxonomy" id="981"/>
    <lineage>
        <taxon>Bacteria</taxon>
        <taxon>Pseudomonadati</taxon>
        <taxon>Bacteroidota</taxon>
        <taxon>Cytophagia</taxon>
        <taxon>Cytophagales</taxon>
        <taxon>Persicobacteraceae</taxon>
        <taxon>Persicobacter</taxon>
    </lineage>
</organism>
<dbReference type="InterPro" id="IPR028082">
    <property type="entry name" value="Peripla_BP_I"/>
</dbReference>
<dbReference type="PANTHER" id="PTHR30146">
    <property type="entry name" value="LACI-RELATED TRANSCRIPTIONAL REPRESSOR"/>
    <property type="match status" value="1"/>
</dbReference>
<dbReference type="PANTHER" id="PTHR30146:SF154">
    <property type="entry name" value="TRANSCRIPTION REGULATOR, MEMBER OF GALR FAMILY"/>
    <property type="match status" value="1"/>
</dbReference>
<reference evidence="5 6" key="1">
    <citation type="submission" date="2021-12" db="EMBL/GenBank/DDBJ databases">
        <title>Genome sequencing of bacteria with rrn-lacking chromosome and rrn-plasmid.</title>
        <authorList>
            <person name="Anda M."/>
            <person name="Iwasaki W."/>
        </authorList>
    </citation>
    <scope>NUCLEOTIDE SEQUENCE [LARGE SCALE GENOMIC DNA]</scope>
    <source>
        <strain evidence="5 6">NBRC 15940</strain>
    </source>
</reference>
<dbReference type="CDD" id="cd06267">
    <property type="entry name" value="PBP1_LacI_sugar_binding-like"/>
    <property type="match status" value="1"/>
</dbReference>
<evidence type="ECO:0000256" key="3">
    <source>
        <dbReference type="ARBA" id="ARBA00023163"/>
    </source>
</evidence>
<dbReference type="GO" id="GO:0000976">
    <property type="term" value="F:transcription cis-regulatory region binding"/>
    <property type="evidence" value="ECO:0007669"/>
    <property type="project" value="TreeGrafter"/>
</dbReference>
<dbReference type="InterPro" id="IPR046335">
    <property type="entry name" value="LacI/GalR-like_sensor"/>
</dbReference>
<keyword evidence="2" id="KW-0238">DNA-binding</keyword>
<dbReference type="RefSeq" id="WP_338239164.1">
    <property type="nucleotide sequence ID" value="NZ_BQKE01000004.1"/>
</dbReference>
<keyword evidence="6" id="KW-1185">Reference proteome</keyword>
<sequence length="341" mass="38584">MEKKKINQQYIADLVGVSRVTVTKAMQNHEDIALETRKKIQQVAADVGYVPSTIGRSLVNKSTKTIGIIFPKINHSFFSSVTEQMYATAEELGYRVILMVSFENKEREQEAIRTLISMQVDGIIIDTAVKDLDNKAFDIIEKNQVPYIFFDRKIIGANNAGIYFQDYDLSFQLTTELINKGYQKMLYIAGSQNVNIGKMRVNGFKDGMESRNLKFSEKMILNSSFTEESGYDTFSKYIESNQPLPEVVLCVNDSTALGVYRACEENNISIPEQLSVVGFGDTEVARLTRPKLSTVRLNSMEAAKKTVRNLIYLIKNPKGKIQDEFFSGTVIFRESVAEKVY</sequence>
<name>A0AAN4W3X0_9BACT</name>
<dbReference type="Gene3D" id="1.10.260.40">
    <property type="entry name" value="lambda repressor-like DNA-binding domains"/>
    <property type="match status" value="1"/>
</dbReference>
<dbReference type="PROSITE" id="PS50932">
    <property type="entry name" value="HTH_LACI_2"/>
    <property type="match status" value="1"/>
</dbReference>
<dbReference type="SMART" id="SM00354">
    <property type="entry name" value="HTH_LACI"/>
    <property type="match status" value="1"/>
</dbReference>
<dbReference type="SUPFAM" id="SSF53822">
    <property type="entry name" value="Periplasmic binding protein-like I"/>
    <property type="match status" value="1"/>
</dbReference>
<evidence type="ECO:0000256" key="2">
    <source>
        <dbReference type="ARBA" id="ARBA00023125"/>
    </source>
</evidence>
<comment type="caution">
    <text evidence="5">The sequence shown here is derived from an EMBL/GenBank/DDBJ whole genome shotgun (WGS) entry which is preliminary data.</text>
</comment>
<evidence type="ECO:0000259" key="4">
    <source>
        <dbReference type="PROSITE" id="PS50932"/>
    </source>
</evidence>
<dbReference type="Gene3D" id="3.40.50.2300">
    <property type="match status" value="2"/>
</dbReference>
<evidence type="ECO:0000313" key="5">
    <source>
        <dbReference type="EMBL" id="GJM64080.1"/>
    </source>
</evidence>
<dbReference type="Pfam" id="PF13377">
    <property type="entry name" value="Peripla_BP_3"/>
    <property type="match status" value="1"/>
</dbReference>
<dbReference type="GO" id="GO:0003700">
    <property type="term" value="F:DNA-binding transcription factor activity"/>
    <property type="evidence" value="ECO:0007669"/>
    <property type="project" value="TreeGrafter"/>
</dbReference>
<dbReference type="CDD" id="cd01392">
    <property type="entry name" value="HTH_LacI"/>
    <property type="match status" value="1"/>
</dbReference>
<evidence type="ECO:0000256" key="1">
    <source>
        <dbReference type="ARBA" id="ARBA00023015"/>
    </source>
</evidence>
<dbReference type="AlphaFoldDB" id="A0AAN4W3X0"/>
<proteinExistence type="predicted"/>
<accession>A0AAN4W3X0</accession>